<dbReference type="Proteomes" id="UP000298324">
    <property type="component" value="Unassembled WGS sequence"/>
</dbReference>
<dbReference type="PROSITE" id="PS00358">
    <property type="entry name" value="RIBOSOMAL_L5"/>
    <property type="match status" value="1"/>
</dbReference>
<dbReference type="Pfam" id="PF00281">
    <property type="entry name" value="Ribosomal_L5"/>
    <property type="match status" value="1"/>
</dbReference>
<evidence type="ECO:0000256" key="1">
    <source>
        <dbReference type="ARBA" id="ARBA00008553"/>
    </source>
</evidence>
<evidence type="ECO:0000313" key="10">
    <source>
        <dbReference type="EMBL" id="TEB08272.1"/>
    </source>
</evidence>
<evidence type="ECO:0000256" key="6">
    <source>
        <dbReference type="HAMAP-Rule" id="MF_01333"/>
    </source>
</evidence>
<dbReference type="InterPro" id="IPR020929">
    <property type="entry name" value="Ribosomal_uL5_CS"/>
</dbReference>
<keyword evidence="6" id="KW-0820">tRNA-binding</keyword>
<dbReference type="InterPro" id="IPR020930">
    <property type="entry name" value="Ribosomal_uL5_bac-type"/>
</dbReference>
<comment type="subunit">
    <text evidence="6">Part of the 50S ribosomal subunit; part of the 5S rRNA/L5/L18/L25 subcomplex. Contacts the 5S rRNA and the P site tRNA. Forms a bridge to the 30S subunit in the 70S ribosome.</text>
</comment>
<evidence type="ECO:0000259" key="8">
    <source>
        <dbReference type="Pfam" id="PF00281"/>
    </source>
</evidence>
<dbReference type="NCBIfam" id="NF000585">
    <property type="entry name" value="PRK00010.1"/>
    <property type="match status" value="1"/>
</dbReference>
<comment type="caution">
    <text evidence="10">The sequence shown here is derived from an EMBL/GenBank/DDBJ whole genome shotgun (WGS) entry which is preliminary data.</text>
</comment>
<accession>A0A4Y7RHU9</accession>
<evidence type="ECO:0000256" key="5">
    <source>
        <dbReference type="ARBA" id="ARBA00058604"/>
    </source>
</evidence>
<dbReference type="SUPFAM" id="SSF55282">
    <property type="entry name" value="RL5-like"/>
    <property type="match status" value="1"/>
</dbReference>
<keyword evidence="3 6" id="KW-0687">Ribonucleoprotein</keyword>
<evidence type="ECO:0000256" key="4">
    <source>
        <dbReference type="ARBA" id="ARBA00035245"/>
    </source>
</evidence>
<name>A0A4Y7RHU9_9FIRM</name>
<evidence type="ECO:0000259" key="9">
    <source>
        <dbReference type="Pfam" id="PF00673"/>
    </source>
</evidence>
<keyword evidence="6" id="KW-0694">RNA-binding</keyword>
<evidence type="ECO:0000256" key="7">
    <source>
        <dbReference type="RuleBase" id="RU003930"/>
    </source>
</evidence>
<dbReference type="EMBL" id="QFGA01000001">
    <property type="protein sequence ID" value="TEB08272.1"/>
    <property type="molecule type" value="Genomic_DNA"/>
</dbReference>
<dbReference type="FunFam" id="3.30.1440.10:FF:000001">
    <property type="entry name" value="50S ribosomal protein L5"/>
    <property type="match status" value="1"/>
</dbReference>
<dbReference type="GO" id="GO:0000049">
    <property type="term" value="F:tRNA binding"/>
    <property type="evidence" value="ECO:0007669"/>
    <property type="project" value="UniProtKB-UniRule"/>
</dbReference>
<dbReference type="InterPro" id="IPR031310">
    <property type="entry name" value="Ribosomal_uL5_N"/>
</dbReference>
<evidence type="ECO:0000313" key="11">
    <source>
        <dbReference type="Proteomes" id="UP000298324"/>
    </source>
</evidence>
<dbReference type="Gene3D" id="3.30.1440.10">
    <property type="match status" value="1"/>
</dbReference>
<comment type="function">
    <text evidence="5">This is one of the proteins that bind and probably mediate the attachment of the 5S RNA into the large ribosomal subunit, where it forms part of the central protuberance. In the 70S ribosome it contacts protein S13 of the 30S subunit (bridge B1b), connecting the 2 subunits; this bridge is implicated in subunit movement. Contacts the P site tRNA; the 5S rRNA and some of its associated proteins might help stabilize positioning of ribosome-bound tRNAs.</text>
</comment>
<comment type="similarity">
    <text evidence="1 6 7">Belongs to the universal ribosomal protein uL5 family.</text>
</comment>
<dbReference type="AlphaFoldDB" id="A0A4Y7RHU9"/>
<dbReference type="GO" id="GO:0019843">
    <property type="term" value="F:rRNA binding"/>
    <property type="evidence" value="ECO:0007669"/>
    <property type="project" value="UniProtKB-UniRule"/>
</dbReference>
<organism evidence="10 11">
    <name type="scientific">Pelotomaculum schinkii</name>
    <dbReference type="NCBI Taxonomy" id="78350"/>
    <lineage>
        <taxon>Bacteria</taxon>
        <taxon>Bacillati</taxon>
        <taxon>Bacillota</taxon>
        <taxon>Clostridia</taxon>
        <taxon>Eubacteriales</taxon>
        <taxon>Desulfotomaculaceae</taxon>
        <taxon>Pelotomaculum</taxon>
    </lineage>
</organism>
<dbReference type="InterPro" id="IPR022803">
    <property type="entry name" value="Ribosomal_uL5_dom_sf"/>
</dbReference>
<evidence type="ECO:0000256" key="2">
    <source>
        <dbReference type="ARBA" id="ARBA00022980"/>
    </source>
</evidence>
<proteinExistence type="inferred from homology"/>
<keyword evidence="6" id="KW-0699">rRNA-binding</keyword>
<reference evidence="10 11" key="1">
    <citation type="journal article" date="2018" name="Environ. Microbiol.">
        <title>Novel energy conservation strategies and behaviour of Pelotomaculum schinkii driving syntrophic propionate catabolism.</title>
        <authorList>
            <person name="Hidalgo-Ahumada C.A.P."/>
            <person name="Nobu M.K."/>
            <person name="Narihiro T."/>
            <person name="Tamaki H."/>
            <person name="Liu W.T."/>
            <person name="Kamagata Y."/>
            <person name="Stams A.J.M."/>
            <person name="Imachi H."/>
            <person name="Sousa D.Z."/>
        </authorList>
    </citation>
    <scope>NUCLEOTIDE SEQUENCE [LARGE SCALE GENOMIC DNA]</scope>
    <source>
        <strain evidence="10 11">HH</strain>
    </source>
</reference>
<feature type="domain" description="Large ribosomal subunit protein uL5 C-terminal" evidence="9">
    <location>
        <begin position="125"/>
        <end position="217"/>
    </location>
</feature>
<comment type="function">
    <text evidence="6">This is 1 of the proteins that bind and probably mediate the attachment of the 5S RNA into the large ribosomal subunit, where it forms part of the central protuberance. In the 70S ribosome it contacts protein S13 of the 30S subunit (bridge B1b), connecting the 2 subunits; this bridge is implicated in subunit movement. Contacts the P site tRNA; the 5S rRNA and some of its associated proteins might help stabilize positioning of ribosome-bound tRNAs.</text>
</comment>
<keyword evidence="2 6" id="KW-0689">Ribosomal protein</keyword>
<dbReference type="InterPro" id="IPR002132">
    <property type="entry name" value="Ribosomal_uL5"/>
</dbReference>
<dbReference type="Pfam" id="PF00673">
    <property type="entry name" value="Ribosomal_L5_C"/>
    <property type="match status" value="1"/>
</dbReference>
<feature type="domain" description="Large ribosomal subunit protein uL5 N-terminal" evidence="8">
    <location>
        <begin position="64"/>
        <end position="120"/>
    </location>
</feature>
<evidence type="ECO:0000256" key="3">
    <source>
        <dbReference type="ARBA" id="ARBA00023274"/>
    </source>
</evidence>
<gene>
    <name evidence="6 10" type="primary">rplE</name>
    <name evidence="10" type="ORF">Psch_01827</name>
</gene>
<dbReference type="GO" id="GO:0003735">
    <property type="term" value="F:structural constituent of ribosome"/>
    <property type="evidence" value="ECO:0007669"/>
    <property type="project" value="InterPro"/>
</dbReference>
<dbReference type="PANTHER" id="PTHR11994">
    <property type="entry name" value="60S RIBOSOMAL PROTEIN L11-RELATED"/>
    <property type="match status" value="1"/>
</dbReference>
<dbReference type="GO" id="GO:0005840">
    <property type="term" value="C:ribosome"/>
    <property type="evidence" value="ECO:0007669"/>
    <property type="project" value="UniProtKB-KW"/>
</dbReference>
<keyword evidence="11" id="KW-1185">Reference proteome</keyword>
<protein>
    <recommendedName>
        <fullName evidence="4 6">Large ribosomal subunit protein uL5</fullName>
    </recommendedName>
</protein>
<dbReference type="InterPro" id="IPR031309">
    <property type="entry name" value="Ribosomal_uL5_C"/>
</dbReference>
<dbReference type="GO" id="GO:1990904">
    <property type="term" value="C:ribonucleoprotein complex"/>
    <property type="evidence" value="ECO:0007669"/>
    <property type="project" value="UniProtKB-KW"/>
</dbReference>
<dbReference type="GO" id="GO:0006412">
    <property type="term" value="P:translation"/>
    <property type="evidence" value="ECO:0007669"/>
    <property type="project" value="UniProtKB-UniRule"/>
</dbReference>
<dbReference type="PIRSF" id="PIRSF002161">
    <property type="entry name" value="Ribosomal_L5"/>
    <property type="match status" value="1"/>
</dbReference>
<sequence>MVVGKNLCANLFAQIFDPKGIQYIPTTHDSPPTTKKGGSAVARLKDKYKEDIVPSMISKFGYKNIMQVPKLEKVVLNMGLGEAIQNSKIIDAAVNDIMIISGQKPVVTKAKKSIAAFKLRAGMTVGAKVTLRGDRMYEFVDKLFSVALPRVRDFRGISPKSFDGRGNYSMGIKEQLIFPEIEYDKIDKIRGMDIIFVTTAKTDEEARELLRLMGMPFRAA</sequence>
<dbReference type="HAMAP" id="MF_01333_B">
    <property type="entry name" value="Ribosomal_uL5_B"/>
    <property type="match status" value="1"/>
</dbReference>